<dbReference type="PANTHER" id="PTHR12175:SF1">
    <property type="entry name" value="PITH DOMAIN-CONTAINING PROTEIN 1"/>
    <property type="match status" value="1"/>
</dbReference>
<sequence length="272" mass="31485">YLDEDLPYRSKLPGLHPTLRQFKDYLPKKGNFRFFFKTTCEDLDNPIIQEEIVNDDEILPFKMPHSHNHGPGCSHEATDVDNALEMGIQYSLYSKIDMINLECLNEETEGSGKFVFKPYEDRLDFTKFVQSDADEELLLNIPFTGNIKLKAMIIIGANDDSHPNRVKIYKNRPKMCFDDCQSTPDQEFELHRDMDGTFEYPIKTVQFSSVHHLSLHFPSNFGADTTCIYYIGLKGEFSPMHHHGVTICTYESRPNVSDHKQDLFDSVNHQIH</sequence>
<dbReference type="OrthoDB" id="2635at2759"/>
<dbReference type="InterPro" id="IPR037047">
    <property type="entry name" value="PITH_dom_sf"/>
</dbReference>
<evidence type="ECO:0000313" key="7">
    <source>
        <dbReference type="Proteomes" id="UP001151699"/>
    </source>
</evidence>
<evidence type="ECO:0000259" key="4">
    <source>
        <dbReference type="PROSITE" id="PS50841"/>
    </source>
</evidence>
<evidence type="ECO:0000259" key="5">
    <source>
        <dbReference type="PROSITE" id="PS51532"/>
    </source>
</evidence>
<feature type="domain" description="DIX" evidence="4">
    <location>
        <begin position="1"/>
        <end position="74"/>
    </location>
</feature>
<feature type="non-terminal residue" evidence="6">
    <location>
        <position position="272"/>
    </location>
</feature>
<dbReference type="GO" id="GO:0016055">
    <property type="term" value="P:Wnt signaling pathway"/>
    <property type="evidence" value="ECO:0007669"/>
    <property type="project" value="UniProtKB-KW"/>
</dbReference>
<dbReference type="GO" id="GO:0005634">
    <property type="term" value="C:nucleus"/>
    <property type="evidence" value="ECO:0007669"/>
    <property type="project" value="TreeGrafter"/>
</dbReference>
<protein>
    <submittedName>
        <fullName evidence="6">PITH domain-containing protein</fullName>
    </submittedName>
</protein>
<keyword evidence="7" id="KW-1185">Reference proteome</keyword>
<gene>
    <name evidence="6" type="ORF">Bhyg_17457</name>
</gene>
<name>A0A9Q0MJK0_9DIPT</name>
<dbReference type="SUPFAM" id="SSF49785">
    <property type="entry name" value="Galactose-binding domain-like"/>
    <property type="match status" value="1"/>
</dbReference>
<dbReference type="GO" id="GO:0080090">
    <property type="term" value="P:regulation of primary metabolic process"/>
    <property type="evidence" value="ECO:0007669"/>
    <property type="project" value="UniProtKB-ARBA"/>
</dbReference>
<evidence type="ECO:0000256" key="1">
    <source>
        <dbReference type="ARBA" id="ARBA00022687"/>
    </source>
</evidence>
<dbReference type="GO" id="GO:0005737">
    <property type="term" value="C:cytoplasm"/>
    <property type="evidence" value="ECO:0007669"/>
    <property type="project" value="UniProtKB-ARBA"/>
</dbReference>
<comment type="caution">
    <text evidence="6">The sequence shown here is derived from an EMBL/GenBank/DDBJ whole genome shotgun (WGS) entry which is preliminary data.</text>
</comment>
<dbReference type="SUPFAM" id="SSF54236">
    <property type="entry name" value="Ubiquitin-like"/>
    <property type="match status" value="1"/>
</dbReference>
<dbReference type="InterPro" id="IPR038207">
    <property type="entry name" value="DIX_dom_sf"/>
</dbReference>
<evidence type="ECO:0000256" key="3">
    <source>
        <dbReference type="PROSITE-ProRule" id="PRU00069"/>
    </source>
</evidence>
<proteinExistence type="inferred from homology"/>
<reference evidence="6" key="1">
    <citation type="submission" date="2022-07" db="EMBL/GenBank/DDBJ databases">
        <authorList>
            <person name="Trinca V."/>
            <person name="Uliana J.V.C."/>
            <person name="Torres T.T."/>
            <person name="Ward R.J."/>
            <person name="Monesi N."/>
        </authorList>
    </citation>
    <scope>NUCLEOTIDE SEQUENCE</scope>
    <source>
        <strain evidence="6">HSMRA1968</strain>
        <tissue evidence="6">Whole embryos</tissue>
    </source>
</reference>
<keyword evidence="1 3" id="KW-0879">Wnt signaling pathway</keyword>
<dbReference type="FunFam" id="2.60.120.470:FF:000002">
    <property type="entry name" value="PITH domain-containing protein 1"/>
    <property type="match status" value="1"/>
</dbReference>
<dbReference type="InterPro" id="IPR045099">
    <property type="entry name" value="PITH1-like"/>
</dbReference>
<evidence type="ECO:0000256" key="2">
    <source>
        <dbReference type="ARBA" id="ARBA00025788"/>
    </source>
</evidence>
<dbReference type="Gene3D" id="2.40.240.130">
    <property type="match status" value="1"/>
</dbReference>
<evidence type="ECO:0000313" key="6">
    <source>
        <dbReference type="EMBL" id="KAJ6620542.1"/>
    </source>
</evidence>
<dbReference type="Pfam" id="PF06201">
    <property type="entry name" value="PITH"/>
    <property type="match status" value="1"/>
</dbReference>
<feature type="domain" description="PITH" evidence="5">
    <location>
        <begin position="81"/>
        <end position="253"/>
    </location>
</feature>
<dbReference type="EMBL" id="WJQU01003994">
    <property type="protein sequence ID" value="KAJ6620542.1"/>
    <property type="molecule type" value="Genomic_DNA"/>
</dbReference>
<dbReference type="Gene3D" id="2.60.120.470">
    <property type="entry name" value="PITH domain"/>
    <property type="match status" value="1"/>
</dbReference>
<dbReference type="InterPro" id="IPR029071">
    <property type="entry name" value="Ubiquitin-like_domsf"/>
</dbReference>
<dbReference type="PROSITE" id="PS51532">
    <property type="entry name" value="PITH"/>
    <property type="match status" value="1"/>
</dbReference>
<comment type="similarity">
    <text evidence="2">Belongs to the PITHD1 family.</text>
</comment>
<dbReference type="PROSITE" id="PS50841">
    <property type="entry name" value="DIX"/>
    <property type="match status" value="1"/>
</dbReference>
<dbReference type="PANTHER" id="PTHR12175">
    <property type="entry name" value="AD039 HT014 THIOREDOXIN FAMILY TRP26"/>
    <property type="match status" value="1"/>
</dbReference>
<organism evidence="6 7">
    <name type="scientific">Pseudolycoriella hygida</name>
    <dbReference type="NCBI Taxonomy" id="35572"/>
    <lineage>
        <taxon>Eukaryota</taxon>
        <taxon>Metazoa</taxon>
        <taxon>Ecdysozoa</taxon>
        <taxon>Arthropoda</taxon>
        <taxon>Hexapoda</taxon>
        <taxon>Insecta</taxon>
        <taxon>Pterygota</taxon>
        <taxon>Neoptera</taxon>
        <taxon>Endopterygota</taxon>
        <taxon>Diptera</taxon>
        <taxon>Nematocera</taxon>
        <taxon>Sciaroidea</taxon>
        <taxon>Sciaridae</taxon>
        <taxon>Pseudolycoriella</taxon>
    </lineage>
</organism>
<dbReference type="Proteomes" id="UP001151699">
    <property type="component" value="Unassembled WGS sequence"/>
</dbReference>
<dbReference type="InterPro" id="IPR001158">
    <property type="entry name" value="DIX"/>
</dbReference>
<dbReference type="GO" id="GO:0045654">
    <property type="term" value="P:positive regulation of megakaryocyte differentiation"/>
    <property type="evidence" value="ECO:0007669"/>
    <property type="project" value="UniProtKB-ARBA"/>
</dbReference>
<dbReference type="InterPro" id="IPR008979">
    <property type="entry name" value="Galactose-bd-like_sf"/>
</dbReference>
<dbReference type="AlphaFoldDB" id="A0A9Q0MJK0"/>
<dbReference type="Pfam" id="PF00778">
    <property type="entry name" value="DIX"/>
    <property type="match status" value="1"/>
</dbReference>
<dbReference type="InterPro" id="IPR010400">
    <property type="entry name" value="PITH_dom"/>
</dbReference>
<dbReference type="GO" id="GO:0060255">
    <property type="term" value="P:regulation of macromolecule metabolic process"/>
    <property type="evidence" value="ECO:0007669"/>
    <property type="project" value="UniProtKB-ARBA"/>
</dbReference>
<accession>A0A9Q0MJK0</accession>